<evidence type="ECO:0000256" key="3">
    <source>
        <dbReference type="ARBA" id="ARBA00022777"/>
    </source>
</evidence>
<evidence type="ECO:0000256" key="1">
    <source>
        <dbReference type="ARBA" id="ARBA00022679"/>
    </source>
</evidence>
<dbReference type="SUPFAM" id="SSF63999">
    <property type="entry name" value="Thiamin pyrophosphokinase, catalytic domain"/>
    <property type="match status" value="1"/>
</dbReference>
<evidence type="ECO:0000313" key="6">
    <source>
        <dbReference type="EMBL" id="GAA5519347.1"/>
    </source>
</evidence>
<keyword evidence="7" id="KW-1185">Reference proteome</keyword>
<proteinExistence type="predicted"/>
<evidence type="ECO:0000256" key="5">
    <source>
        <dbReference type="SAM" id="Phobius"/>
    </source>
</evidence>
<keyword evidence="3" id="KW-0418">Kinase</keyword>
<keyword evidence="5" id="KW-0812">Transmembrane</keyword>
<gene>
    <name evidence="6" type="ORF">Lsed01_01788</name>
</gene>
<keyword evidence="1" id="KW-0808">Transferase</keyword>
<evidence type="ECO:0000256" key="4">
    <source>
        <dbReference type="ARBA" id="ARBA00022840"/>
    </source>
</evidence>
<dbReference type="InterPro" id="IPR047795">
    <property type="entry name" value="Put_SteA-like"/>
</dbReference>
<evidence type="ECO:0008006" key="8">
    <source>
        <dbReference type="Google" id="ProtNLM"/>
    </source>
</evidence>
<sequence>MTAAPITGPARVDRSPLALARRLRPGDIAVIDAPDLDRGTATVLAARRPGAVVNASASLAGRLPTTGALMLLEAGIAVIDQAGPTVMTVRDGARASVEGGALAVDGREVATGAALDVEQVRGRVQAAGEDLHVHVASFTATALDLLGSDAGVLLDGDGLPPLRIPVEGRAVVVVTPRFAGASPALTRFARERRPVVIGVGEGANAARAAGLVPRIVVGNIDAVDEDLLRRAVQVVVHDPDGREAGTARAQAMGLAHDSCEAVLASEDVALLAAHAAGAEVVVIAGGRGEVLDYVEDRSTAGAGALLARLVAGGVVVDAAALPAVYRPRYSAWTAWGALGLAALALALAVWGTPEGRDALTAAWEWLSATLGGAR</sequence>
<dbReference type="Proteomes" id="UP001426770">
    <property type="component" value="Unassembled WGS sequence"/>
</dbReference>
<organism evidence="6 7">
    <name type="scientific">Demequina sediminis</name>
    <dbReference type="NCBI Taxonomy" id="1930058"/>
    <lineage>
        <taxon>Bacteria</taxon>
        <taxon>Bacillati</taxon>
        <taxon>Actinomycetota</taxon>
        <taxon>Actinomycetes</taxon>
        <taxon>Micrococcales</taxon>
        <taxon>Demequinaceae</taxon>
        <taxon>Demequina</taxon>
    </lineage>
</organism>
<dbReference type="RefSeq" id="WP_286216223.1">
    <property type="nucleotide sequence ID" value="NZ_AP027736.1"/>
</dbReference>
<name>A0ABP9WHP0_9MICO</name>
<feature type="transmembrane region" description="Helical" evidence="5">
    <location>
        <begin position="332"/>
        <end position="350"/>
    </location>
</feature>
<keyword evidence="2" id="KW-0547">Nucleotide-binding</keyword>
<evidence type="ECO:0000256" key="2">
    <source>
        <dbReference type="ARBA" id="ARBA00022741"/>
    </source>
</evidence>
<dbReference type="EMBL" id="BAABRR010000008">
    <property type="protein sequence ID" value="GAA5519347.1"/>
    <property type="molecule type" value="Genomic_DNA"/>
</dbReference>
<comment type="caution">
    <text evidence="6">The sequence shown here is derived from an EMBL/GenBank/DDBJ whole genome shotgun (WGS) entry which is preliminary data.</text>
</comment>
<protein>
    <recommendedName>
        <fullName evidence="8">SteA-like C-terminal domain-containing protein</fullName>
    </recommendedName>
</protein>
<dbReference type="NCBIfam" id="NF040608">
    <property type="entry name" value="division_SteA"/>
    <property type="match status" value="1"/>
</dbReference>
<keyword evidence="5" id="KW-1133">Transmembrane helix</keyword>
<accession>A0ABP9WHP0</accession>
<reference evidence="6 7" key="1">
    <citation type="submission" date="2024-02" db="EMBL/GenBank/DDBJ databases">
        <title>Lysinimicrobium sediminis NBRC 112286.</title>
        <authorList>
            <person name="Ichikawa N."/>
            <person name="Katano-Makiyama Y."/>
            <person name="Hidaka K."/>
        </authorList>
    </citation>
    <scope>NUCLEOTIDE SEQUENCE [LARGE SCALE GENOMIC DNA]</scope>
    <source>
        <strain evidence="6 7">NBRC 112286</strain>
    </source>
</reference>
<keyword evidence="5" id="KW-0472">Membrane</keyword>
<keyword evidence="4" id="KW-0067">ATP-binding</keyword>
<evidence type="ECO:0000313" key="7">
    <source>
        <dbReference type="Proteomes" id="UP001426770"/>
    </source>
</evidence>
<dbReference type="InterPro" id="IPR036759">
    <property type="entry name" value="TPK_catalytic_sf"/>
</dbReference>